<reference evidence="2 5" key="2">
    <citation type="submission" date="2022-05" db="EMBL/GenBank/DDBJ databases">
        <title>Genome Sequencing of Bee-Associated Microbes.</title>
        <authorList>
            <person name="Dunlap C."/>
        </authorList>
    </citation>
    <scope>NUCLEOTIDE SEQUENCE [LARGE SCALE GENOMIC DNA]</scope>
    <source>
        <strain evidence="2 5">NRRL B-14613</strain>
    </source>
</reference>
<feature type="region of interest" description="Disordered" evidence="1">
    <location>
        <begin position="60"/>
        <end position="79"/>
    </location>
</feature>
<keyword evidence="5" id="KW-1185">Reference proteome</keyword>
<protein>
    <recommendedName>
        <fullName evidence="6">HNH/Endo VII superfamily nuclease toxins domain-containing protein</fullName>
    </recommendedName>
</protein>
<feature type="region of interest" description="Disordered" evidence="1">
    <location>
        <begin position="15"/>
        <end position="51"/>
    </location>
</feature>
<reference evidence="3 4" key="1">
    <citation type="submission" date="2019-07" db="EMBL/GenBank/DDBJ databases">
        <title>Paenibacillus thiaminolyticus NRRL B-4156.</title>
        <authorList>
            <person name="Hehnly C."/>
            <person name="Zhang L."/>
        </authorList>
    </citation>
    <scope>NUCLEOTIDE SEQUENCE [LARGE SCALE GENOMIC DNA]</scope>
    <source>
        <strain evidence="3 4">NRRL B-4156</strain>
    </source>
</reference>
<dbReference type="EMBL" id="CP041405">
    <property type="protein sequence ID" value="QDM42729.1"/>
    <property type="molecule type" value="Genomic_DNA"/>
</dbReference>
<evidence type="ECO:0008006" key="6">
    <source>
        <dbReference type="Google" id="ProtNLM"/>
    </source>
</evidence>
<dbReference type="RefSeq" id="WP_087441009.1">
    <property type="nucleotide sequence ID" value="NZ_CABMNB010000012.1"/>
</dbReference>
<evidence type="ECO:0000256" key="1">
    <source>
        <dbReference type="SAM" id="MobiDB-lite"/>
    </source>
</evidence>
<accession>A0AAP9IZW0</accession>
<evidence type="ECO:0000313" key="3">
    <source>
        <dbReference type="EMBL" id="QDM42729.1"/>
    </source>
</evidence>
<sequence length="161" mass="18352">MSCIKCLKAEGQIVHRQKSLPRRNQASPKRRNQRIRTSPGGKGEGDGFAKEPFLPDEYYKNNIAPMQGTPGDRFDFSRLGSSGKIEKSRVIYDQGGKQKYRIDYSDHGNSAHHTNPHMHEYIYQDAGKSLKTEIKYFMDTLTGRLRQGVIDEATNSIKFID</sequence>
<gene>
    <name evidence="3" type="ORF">FLT43_03850</name>
    <name evidence="2" type="ORF">M5W83_26670</name>
</gene>
<evidence type="ECO:0000313" key="2">
    <source>
        <dbReference type="EMBL" id="MCY9610735.1"/>
    </source>
</evidence>
<dbReference type="EMBL" id="JAMDMM010000062">
    <property type="protein sequence ID" value="MCY9610735.1"/>
    <property type="molecule type" value="Genomic_DNA"/>
</dbReference>
<proteinExistence type="predicted"/>
<dbReference type="AlphaFoldDB" id="A0AAP9IZW0"/>
<organism evidence="3 4">
    <name type="scientific">Paenibacillus thiaminolyticus</name>
    <name type="common">Bacillus thiaminolyticus</name>
    <dbReference type="NCBI Taxonomy" id="49283"/>
    <lineage>
        <taxon>Bacteria</taxon>
        <taxon>Bacillati</taxon>
        <taxon>Bacillota</taxon>
        <taxon>Bacilli</taxon>
        <taxon>Bacillales</taxon>
        <taxon>Paenibacillaceae</taxon>
        <taxon>Paenibacillus</taxon>
    </lineage>
</organism>
<dbReference type="Proteomes" id="UP001209276">
    <property type="component" value="Unassembled WGS sequence"/>
</dbReference>
<dbReference type="Proteomes" id="UP000315377">
    <property type="component" value="Chromosome"/>
</dbReference>
<evidence type="ECO:0000313" key="5">
    <source>
        <dbReference type="Proteomes" id="UP001209276"/>
    </source>
</evidence>
<evidence type="ECO:0000313" key="4">
    <source>
        <dbReference type="Proteomes" id="UP000315377"/>
    </source>
</evidence>
<dbReference type="GeneID" id="76995110"/>
<name>A0AAP9IZW0_PANTH</name>